<dbReference type="InParanoid" id="A0A0J6WZ10"/>
<comment type="caution">
    <text evidence="3">The sequence shown here is derived from an EMBL/GenBank/DDBJ whole genome shotgun (WGS) entry which is preliminary data.</text>
</comment>
<dbReference type="Pfam" id="PF12229">
    <property type="entry name" value="PG_binding_4"/>
    <property type="match status" value="1"/>
</dbReference>
<dbReference type="OrthoDB" id="9797191at2"/>
<dbReference type="PANTHER" id="PTHR35788:SF1">
    <property type="entry name" value="EXPORTED PROTEIN"/>
    <property type="match status" value="1"/>
</dbReference>
<gene>
    <name evidence="3" type="ORF">AB840_02430</name>
</gene>
<protein>
    <submittedName>
        <fullName evidence="3">von Willebrand factor A</fullName>
    </submittedName>
</protein>
<organism evidence="3 4">
    <name type="scientific">Megasphaera cerevisiae DSM 20462</name>
    <dbReference type="NCBI Taxonomy" id="1122219"/>
    <lineage>
        <taxon>Bacteria</taxon>
        <taxon>Bacillati</taxon>
        <taxon>Bacillota</taxon>
        <taxon>Negativicutes</taxon>
        <taxon>Veillonellales</taxon>
        <taxon>Veillonellaceae</taxon>
        <taxon>Megasphaera</taxon>
    </lineage>
</organism>
<dbReference type="Pfam" id="PF04294">
    <property type="entry name" value="VanW"/>
    <property type="match status" value="1"/>
</dbReference>
<proteinExistence type="predicted"/>
<dbReference type="InterPro" id="IPR052913">
    <property type="entry name" value="Glycopeptide_resist_protein"/>
</dbReference>
<dbReference type="PANTHER" id="PTHR35788">
    <property type="entry name" value="EXPORTED PROTEIN-RELATED"/>
    <property type="match status" value="1"/>
</dbReference>
<dbReference type="FunCoup" id="A0A0J6WZ10">
    <property type="interactions" value="3"/>
</dbReference>
<accession>A0A0J6WZ10</accession>
<evidence type="ECO:0000313" key="4">
    <source>
        <dbReference type="Proteomes" id="UP000036503"/>
    </source>
</evidence>
<keyword evidence="1" id="KW-1133">Transmembrane helix</keyword>
<dbReference type="AlphaFoldDB" id="A0A0J6WZ10"/>
<reference evidence="3 4" key="1">
    <citation type="submission" date="2015-06" db="EMBL/GenBank/DDBJ databases">
        <title>Draft genome sequence of beer spoilage bacterium Megasphaera cerevisiae type strain 20462.</title>
        <authorList>
            <person name="Kutumbaka K."/>
            <person name="Pasmowitz J."/>
            <person name="Mategko J."/>
            <person name="Reyes D."/>
            <person name="Friedrich A."/>
            <person name="Han S."/>
            <person name="Martens-Habbena W."/>
            <person name="Neal-McKinney J."/>
            <person name="Janagama H.K."/>
            <person name="Nadala C."/>
            <person name="Samadpour M."/>
        </authorList>
    </citation>
    <scope>NUCLEOTIDE SEQUENCE [LARGE SCALE GENOMIC DNA]</scope>
    <source>
        <strain evidence="3 4">DSM 20462</strain>
    </source>
</reference>
<dbReference type="InterPro" id="IPR022029">
    <property type="entry name" value="YoaR-like_PG-bd"/>
</dbReference>
<name>A0A0J6WZ10_9FIRM</name>
<dbReference type="Proteomes" id="UP000036503">
    <property type="component" value="Unassembled WGS sequence"/>
</dbReference>
<keyword evidence="1" id="KW-0812">Transmembrane</keyword>
<dbReference type="InterPro" id="IPR007391">
    <property type="entry name" value="Vancomycin_resist_VanW"/>
</dbReference>
<sequence>MNEYRRRYREKHGIKVRRYRWKTVLGVIAAFCIMGFSSFFAAQSKAAGMVTLNGQPIKNLTADDVQRYLDKQEKKLTDRSVKLQSQDIDASIALPQIDAKLDRERIDDGLYLVGRTGSPGQRVADVIATLRFGKEVPLAVQVDEDKLDKAVSTIYNTYNIDPENAYAVPNGDTVSVTIHKEKNRIVIDADALKKSIFNELQQGKTETIEVPVEKREDAAVKEEDLKAVDTVLSYYTTHFSDSDQNRNENIAIAQKRLNHAFVPAQKDFSFNQYVGTRTPDKGYKEAPAYFDNKLVPASGGGVCQVSTTLFNAVLRAGLVIASRSPHFAPAGYVPVGMDATVADDSLDFAFTNPFQHPVYVYTAIGNGSITTYILGNHADTCTVSFQTLSVKNLPHKVVYKHDDAATTDKVDQEGYDGHDIAIRRTVSYTDGDHYTDTIVSHYDPNTEIILTNGPGSESTVQTSDLEAQDLLLNDPHDMMTAVAAVPDSTEE</sequence>
<dbReference type="PATRIC" id="fig|1122219.3.peg.2045"/>
<feature type="transmembrane region" description="Helical" evidence="1">
    <location>
        <begin position="21"/>
        <end position="42"/>
    </location>
</feature>
<feature type="domain" description="YoaR-like putative peptidoglycan binding" evidence="2">
    <location>
        <begin position="92"/>
        <end position="207"/>
    </location>
</feature>
<keyword evidence="4" id="KW-1185">Reference proteome</keyword>
<evidence type="ECO:0000313" key="3">
    <source>
        <dbReference type="EMBL" id="KMO87488.1"/>
    </source>
</evidence>
<evidence type="ECO:0000256" key="1">
    <source>
        <dbReference type="SAM" id="Phobius"/>
    </source>
</evidence>
<dbReference type="STRING" id="39029.BSR42_04980"/>
<evidence type="ECO:0000259" key="2">
    <source>
        <dbReference type="Pfam" id="PF12229"/>
    </source>
</evidence>
<keyword evidence="1" id="KW-0472">Membrane</keyword>
<dbReference type="EMBL" id="LEKT01000005">
    <property type="protein sequence ID" value="KMO87488.1"/>
    <property type="molecule type" value="Genomic_DNA"/>
</dbReference>